<sequence>MKAINLNEDQKAVLLKETKDLYFAAQQLHERIKEDKLAQDMSKTLPSLIESYFASIAKLLNYESHLTKEHEERYVEIRKANQRAQDLERQLASSKPIDGLAEQLEGLRKIVYDWWKEEGFRHVSEIGYTGHGSMKVEFSFMLSSGDSSLLCDNPVTDARNKAKKIQQLIDRGFDLEPESENSRSWDVLDTENNRRLLTNMLFQRFPSIVIAKIESWNKGRKIRSDKWTIWRLETYIHDLRDIPGEEQ</sequence>
<name>A0A934MR93_9BACL</name>
<dbReference type="AlphaFoldDB" id="A0A934MR93"/>
<evidence type="ECO:0000313" key="1">
    <source>
        <dbReference type="EMBL" id="MBJ6362124.1"/>
    </source>
</evidence>
<keyword evidence="2" id="KW-1185">Reference proteome</keyword>
<evidence type="ECO:0000313" key="2">
    <source>
        <dbReference type="Proteomes" id="UP000640274"/>
    </source>
</evidence>
<reference evidence="1" key="1">
    <citation type="submission" date="2020-12" db="EMBL/GenBank/DDBJ databases">
        <authorList>
            <person name="Huq M.A."/>
        </authorList>
    </citation>
    <scope>NUCLEOTIDE SEQUENCE</scope>
    <source>
        <strain evidence="1">MAHUQ-46</strain>
    </source>
</reference>
<gene>
    <name evidence="1" type="ORF">JFN88_12685</name>
</gene>
<organism evidence="1 2">
    <name type="scientific">Paenibacillus roseus</name>
    <dbReference type="NCBI Taxonomy" id="2798579"/>
    <lineage>
        <taxon>Bacteria</taxon>
        <taxon>Bacillati</taxon>
        <taxon>Bacillota</taxon>
        <taxon>Bacilli</taxon>
        <taxon>Bacillales</taxon>
        <taxon>Paenibacillaceae</taxon>
        <taxon>Paenibacillus</taxon>
    </lineage>
</organism>
<dbReference type="Proteomes" id="UP000640274">
    <property type="component" value="Unassembled WGS sequence"/>
</dbReference>
<accession>A0A934MR93</accession>
<dbReference type="EMBL" id="JAELUP010000065">
    <property type="protein sequence ID" value="MBJ6362124.1"/>
    <property type="molecule type" value="Genomic_DNA"/>
</dbReference>
<proteinExistence type="predicted"/>
<comment type="caution">
    <text evidence="1">The sequence shown here is derived from an EMBL/GenBank/DDBJ whole genome shotgun (WGS) entry which is preliminary data.</text>
</comment>
<protein>
    <submittedName>
        <fullName evidence="1">Uncharacterized protein</fullName>
    </submittedName>
</protein>